<gene>
    <name evidence="2" type="ORF">BGW38_010453</name>
</gene>
<dbReference type="PANTHER" id="PTHR43267">
    <property type="entry name" value="TRNA THREONYLCARBAMOYLADENOSINE DEHYDRATASE"/>
    <property type="match status" value="1"/>
</dbReference>
<dbReference type="Proteomes" id="UP000780801">
    <property type="component" value="Unassembled WGS sequence"/>
</dbReference>
<dbReference type="GO" id="GO:0008641">
    <property type="term" value="F:ubiquitin-like modifier activating enzyme activity"/>
    <property type="evidence" value="ECO:0007669"/>
    <property type="project" value="InterPro"/>
</dbReference>
<dbReference type="Pfam" id="PF00899">
    <property type="entry name" value="ThiF"/>
    <property type="match status" value="1"/>
</dbReference>
<protein>
    <recommendedName>
        <fullName evidence="1">THIF-type NAD/FAD binding fold domain-containing protein</fullName>
    </recommendedName>
</protein>
<dbReference type="PANTHER" id="PTHR43267:SF2">
    <property type="entry name" value="TRNA THREONYLCARBAMOYLADENOSINE DEHYDRATASE 1-RELATED"/>
    <property type="match status" value="1"/>
</dbReference>
<dbReference type="GO" id="GO:0005741">
    <property type="term" value="C:mitochondrial outer membrane"/>
    <property type="evidence" value="ECO:0007669"/>
    <property type="project" value="TreeGrafter"/>
</dbReference>
<sequence>MTDFSDTRLDNNYTGASTGTGGSVWSSGIFENEMAPELPLNEDMIREQLSRNIAFLGEEGVEKLRNSFVIIVGAGGVGSWAASMLIRSGVGRIRIIDFDQVSLSSLNRHATAVQGDVGTPKVLSMKKAFQAIAPW</sequence>
<dbReference type="Gene3D" id="3.40.50.720">
    <property type="entry name" value="NAD(P)-binding Rossmann-like Domain"/>
    <property type="match status" value="1"/>
</dbReference>
<dbReference type="EMBL" id="JAABOA010008471">
    <property type="protein sequence ID" value="KAF9534548.1"/>
    <property type="molecule type" value="Genomic_DNA"/>
</dbReference>
<comment type="caution">
    <text evidence="2">The sequence shown here is derived from an EMBL/GenBank/DDBJ whole genome shotgun (WGS) entry which is preliminary data.</text>
</comment>
<proteinExistence type="predicted"/>
<dbReference type="AlphaFoldDB" id="A0A9P6ER36"/>
<dbReference type="GO" id="GO:0061504">
    <property type="term" value="P:cyclic threonylcarbamoyladenosine biosynthetic process"/>
    <property type="evidence" value="ECO:0007669"/>
    <property type="project" value="TreeGrafter"/>
</dbReference>
<name>A0A9P6ER36_9FUNG</name>
<dbReference type="InterPro" id="IPR000594">
    <property type="entry name" value="ThiF_NAD_FAD-bd"/>
</dbReference>
<evidence type="ECO:0000313" key="2">
    <source>
        <dbReference type="EMBL" id="KAF9534548.1"/>
    </source>
</evidence>
<evidence type="ECO:0000313" key="3">
    <source>
        <dbReference type="Proteomes" id="UP000780801"/>
    </source>
</evidence>
<accession>A0A9P6ER36</accession>
<dbReference type="SUPFAM" id="SSF69572">
    <property type="entry name" value="Activating enzymes of the ubiquitin-like proteins"/>
    <property type="match status" value="1"/>
</dbReference>
<dbReference type="OrthoDB" id="10265862at2759"/>
<dbReference type="InterPro" id="IPR035985">
    <property type="entry name" value="Ubiquitin-activating_enz"/>
</dbReference>
<dbReference type="InterPro" id="IPR045886">
    <property type="entry name" value="ThiF/MoeB/HesA"/>
</dbReference>
<keyword evidence="3" id="KW-1185">Reference proteome</keyword>
<evidence type="ECO:0000259" key="1">
    <source>
        <dbReference type="Pfam" id="PF00899"/>
    </source>
</evidence>
<organism evidence="2 3">
    <name type="scientific">Lunasporangiospora selenospora</name>
    <dbReference type="NCBI Taxonomy" id="979761"/>
    <lineage>
        <taxon>Eukaryota</taxon>
        <taxon>Fungi</taxon>
        <taxon>Fungi incertae sedis</taxon>
        <taxon>Mucoromycota</taxon>
        <taxon>Mortierellomycotina</taxon>
        <taxon>Mortierellomycetes</taxon>
        <taxon>Mortierellales</taxon>
        <taxon>Mortierellaceae</taxon>
        <taxon>Lunasporangiospora</taxon>
    </lineage>
</organism>
<feature type="domain" description="THIF-type NAD/FAD binding fold" evidence="1">
    <location>
        <begin position="50"/>
        <end position="135"/>
    </location>
</feature>
<reference evidence="2" key="1">
    <citation type="journal article" date="2020" name="Fungal Divers.">
        <title>Resolving the Mortierellaceae phylogeny through synthesis of multi-gene phylogenetics and phylogenomics.</title>
        <authorList>
            <person name="Vandepol N."/>
            <person name="Liber J."/>
            <person name="Desiro A."/>
            <person name="Na H."/>
            <person name="Kennedy M."/>
            <person name="Barry K."/>
            <person name="Grigoriev I.V."/>
            <person name="Miller A.N."/>
            <person name="O'Donnell K."/>
            <person name="Stajich J.E."/>
            <person name="Bonito G."/>
        </authorList>
    </citation>
    <scope>NUCLEOTIDE SEQUENCE</scope>
    <source>
        <strain evidence="2">KOD1015</strain>
    </source>
</reference>
<dbReference type="GO" id="GO:0061503">
    <property type="term" value="F:tRNA threonylcarbamoyladenosine dehydratase"/>
    <property type="evidence" value="ECO:0007669"/>
    <property type="project" value="TreeGrafter"/>
</dbReference>
<feature type="non-terminal residue" evidence="2">
    <location>
        <position position="135"/>
    </location>
</feature>